<dbReference type="Proteomes" id="UP000324897">
    <property type="component" value="Unassembled WGS sequence"/>
</dbReference>
<evidence type="ECO:0000256" key="2">
    <source>
        <dbReference type="SAM" id="Phobius"/>
    </source>
</evidence>
<feature type="transmembrane region" description="Helical" evidence="2">
    <location>
        <begin position="132"/>
        <end position="156"/>
    </location>
</feature>
<keyword evidence="5" id="KW-1185">Reference proteome</keyword>
<dbReference type="AlphaFoldDB" id="A0A5J9W665"/>
<dbReference type="CDD" id="cd04216">
    <property type="entry name" value="Phytocyanin"/>
    <property type="match status" value="1"/>
</dbReference>
<dbReference type="GO" id="GO:0009055">
    <property type="term" value="F:electron transfer activity"/>
    <property type="evidence" value="ECO:0007669"/>
    <property type="project" value="InterPro"/>
</dbReference>
<dbReference type="SUPFAM" id="SSF49503">
    <property type="entry name" value="Cupredoxins"/>
    <property type="match status" value="1"/>
</dbReference>
<keyword evidence="2" id="KW-0472">Membrane</keyword>
<dbReference type="Pfam" id="PF02298">
    <property type="entry name" value="Cu_bind_like"/>
    <property type="match status" value="1"/>
</dbReference>
<keyword evidence="2" id="KW-0812">Transmembrane</keyword>
<dbReference type="PROSITE" id="PS51485">
    <property type="entry name" value="PHYTOCYANIN"/>
    <property type="match status" value="1"/>
</dbReference>
<dbReference type="InterPro" id="IPR008972">
    <property type="entry name" value="Cupredoxin"/>
</dbReference>
<dbReference type="EMBL" id="RWGY01000005">
    <property type="protein sequence ID" value="TVU43446.1"/>
    <property type="molecule type" value="Genomic_DNA"/>
</dbReference>
<evidence type="ECO:0000313" key="4">
    <source>
        <dbReference type="EMBL" id="TVU43446.1"/>
    </source>
</evidence>
<keyword evidence="2" id="KW-1133">Transmembrane helix</keyword>
<comment type="caution">
    <text evidence="4">The sequence shown here is derived from an EMBL/GenBank/DDBJ whole genome shotgun (WGS) entry which is preliminary data.</text>
</comment>
<protein>
    <recommendedName>
        <fullName evidence="3">Phytocyanin domain-containing protein</fullName>
    </recommendedName>
</protein>
<feature type="domain" description="Phytocyanin" evidence="3">
    <location>
        <begin position="1"/>
        <end position="87"/>
    </location>
</feature>
<name>A0A5J9W665_9POAL</name>
<feature type="region of interest" description="Disordered" evidence="1">
    <location>
        <begin position="108"/>
        <end position="132"/>
    </location>
</feature>
<sequence length="157" mass="15778">MLRMAHGGSCTVGAPAGSWDLRSNYTTWASSINFRARDQLGFKYSRSIHNTGDDTITLTADGVTRYFICGVPGHCDAGMKLAVRVEAGATAGPNAAAPSPMPVAMAPRAAGPPMGTPTAGGRRPGLPPSSSAASAGSVGSLVGVGLAAIVAGLLTFY</sequence>
<dbReference type="OrthoDB" id="687020at2759"/>
<dbReference type="Gramene" id="TVU43446">
    <property type="protein sequence ID" value="TVU43446"/>
    <property type="gene ID" value="EJB05_09919"/>
</dbReference>
<evidence type="ECO:0000313" key="5">
    <source>
        <dbReference type="Proteomes" id="UP000324897"/>
    </source>
</evidence>
<dbReference type="InterPro" id="IPR039391">
    <property type="entry name" value="Phytocyanin-like"/>
</dbReference>
<feature type="compositionally biased region" description="Low complexity" evidence="1">
    <location>
        <begin position="108"/>
        <end position="121"/>
    </location>
</feature>
<accession>A0A5J9W665</accession>
<reference evidence="4 5" key="1">
    <citation type="journal article" date="2019" name="Sci. Rep.">
        <title>A high-quality genome of Eragrostis curvula grass provides insights into Poaceae evolution and supports new strategies to enhance forage quality.</title>
        <authorList>
            <person name="Carballo J."/>
            <person name="Santos B.A.C.M."/>
            <person name="Zappacosta D."/>
            <person name="Garbus I."/>
            <person name="Selva J.P."/>
            <person name="Gallo C.A."/>
            <person name="Diaz A."/>
            <person name="Albertini E."/>
            <person name="Caccamo M."/>
            <person name="Echenique V."/>
        </authorList>
    </citation>
    <scope>NUCLEOTIDE SEQUENCE [LARGE SCALE GENOMIC DNA]</scope>
    <source>
        <strain evidence="5">cv. Victoria</strain>
        <tissue evidence="4">Leaf</tissue>
    </source>
</reference>
<dbReference type="PANTHER" id="PTHR33021">
    <property type="entry name" value="BLUE COPPER PROTEIN"/>
    <property type="match status" value="1"/>
</dbReference>
<proteinExistence type="predicted"/>
<dbReference type="PANTHER" id="PTHR33021:SF339">
    <property type="entry name" value="OS07G0570600 PROTEIN"/>
    <property type="match status" value="1"/>
</dbReference>
<dbReference type="InterPro" id="IPR003245">
    <property type="entry name" value="Phytocyanin_dom"/>
</dbReference>
<dbReference type="GO" id="GO:0005886">
    <property type="term" value="C:plasma membrane"/>
    <property type="evidence" value="ECO:0007669"/>
    <property type="project" value="TreeGrafter"/>
</dbReference>
<gene>
    <name evidence="4" type="ORF">EJB05_09919</name>
</gene>
<evidence type="ECO:0000259" key="3">
    <source>
        <dbReference type="PROSITE" id="PS51485"/>
    </source>
</evidence>
<dbReference type="Gene3D" id="2.60.40.420">
    <property type="entry name" value="Cupredoxins - blue copper proteins"/>
    <property type="match status" value="2"/>
</dbReference>
<evidence type="ECO:0000256" key="1">
    <source>
        <dbReference type="SAM" id="MobiDB-lite"/>
    </source>
</evidence>
<organism evidence="4 5">
    <name type="scientific">Eragrostis curvula</name>
    <name type="common">weeping love grass</name>
    <dbReference type="NCBI Taxonomy" id="38414"/>
    <lineage>
        <taxon>Eukaryota</taxon>
        <taxon>Viridiplantae</taxon>
        <taxon>Streptophyta</taxon>
        <taxon>Embryophyta</taxon>
        <taxon>Tracheophyta</taxon>
        <taxon>Spermatophyta</taxon>
        <taxon>Magnoliopsida</taxon>
        <taxon>Liliopsida</taxon>
        <taxon>Poales</taxon>
        <taxon>Poaceae</taxon>
        <taxon>PACMAD clade</taxon>
        <taxon>Chloridoideae</taxon>
        <taxon>Eragrostideae</taxon>
        <taxon>Eragrostidinae</taxon>
        <taxon>Eragrostis</taxon>
    </lineage>
</organism>